<sequence length="699" mass="80918">MKDSIRIQAGCKDTVYLTIGNDQNKKVALYNYLDILGYRFYGPEDHWTYIPELENHSLIDTTIYSLFQLRRFAPSYSVGPPTNEGLKNAGYTYDRWMNRLRMANVLQLRFGHYGSTFNRKYKEEIIAHPEWRGKNKDGKIRSWSSNLKLCYSHPGVIELYEKDAKIRLEKIMKTQSPPYYINMEPPDGGGHCQCTDCSANKTPSDLVFGLANKIAEFLRSINPDAGVWLIAYNKHAAPPSFSLNDNLLVGLVPYAFQRDYTPDKFMQVWEEFHNHLFLRDYLAIPQSNLDAPYWQNGDEFLNRIQHIKTQNYSGYNFETTASFLSAGWPTYLISTASWKNLNYKASLDQFKQHMFASSNLNLKELINYFEDARSSSYYYGNLENQINNALLICSDSLEMKRLKDIEKYFHYLAIRHTYTSNRDQEKHIMKDNLLNFIYSDSSGLLLHSWGLYRVMVKDRNNIKFGQQIKKGQASPIPNFTLRSRKPTVLGYKAIHPNFHSEIIDTMPIIKFNNNPNSLVFIPDSSDLTIKIRVKNVPSNRHGGGNVVLFDLEGNEINSKIFDYENIEWNNISFTVPKANAFYIIKFNNPAAIMYIQGPNRPFAFTDPLATGVLPQPIKLWAYNPKNYSLDMRFTYLTRQVVIDKEDMQKEKFYVKDPVSRTITGNGVFSIQTTKASFEVLNIPHLFSPLKQQVILPILE</sequence>
<dbReference type="Proteomes" id="UP000753961">
    <property type="component" value="Unassembled WGS sequence"/>
</dbReference>
<name>A0A953L5I0_9BACT</name>
<dbReference type="Pfam" id="PF16126">
    <property type="entry name" value="DUF4838"/>
    <property type="match status" value="1"/>
</dbReference>
<dbReference type="RefSeq" id="WP_222578132.1">
    <property type="nucleotide sequence ID" value="NZ_JAHVHU010000002.1"/>
</dbReference>
<evidence type="ECO:0000313" key="2">
    <source>
        <dbReference type="Proteomes" id="UP000753961"/>
    </source>
</evidence>
<evidence type="ECO:0000313" key="1">
    <source>
        <dbReference type="EMBL" id="MBY5956607.1"/>
    </source>
</evidence>
<protein>
    <submittedName>
        <fullName evidence="1">DUF4838 domain-containing protein</fullName>
    </submittedName>
</protein>
<comment type="caution">
    <text evidence="1">The sequence shown here is derived from an EMBL/GenBank/DDBJ whole genome shotgun (WGS) entry which is preliminary data.</text>
</comment>
<dbReference type="AlphaFoldDB" id="A0A953L5I0"/>
<gene>
    <name evidence="1" type="ORF">KUV50_00575</name>
</gene>
<dbReference type="EMBL" id="JAHVHU010000002">
    <property type="protein sequence ID" value="MBY5956607.1"/>
    <property type="molecule type" value="Genomic_DNA"/>
</dbReference>
<dbReference type="InterPro" id="IPR032287">
    <property type="entry name" value="DUF4838"/>
</dbReference>
<reference evidence="1" key="1">
    <citation type="submission" date="2021-06" db="EMBL/GenBank/DDBJ databases">
        <title>44 bacteria genomes isolated from Dapeng, Shenzhen.</title>
        <authorList>
            <person name="Zheng W."/>
            <person name="Yu S."/>
            <person name="Huang Y."/>
        </authorList>
    </citation>
    <scope>NUCLEOTIDE SEQUENCE</scope>
    <source>
        <strain evidence="1">DP5N28-2</strain>
    </source>
</reference>
<accession>A0A953L5I0</accession>
<organism evidence="1 2">
    <name type="scientific">Membranihabitans marinus</name>
    <dbReference type="NCBI Taxonomy" id="1227546"/>
    <lineage>
        <taxon>Bacteria</taxon>
        <taxon>Pseudomonadati</taxon>
        <taxon>Bacteroidota</taxon>
        <taxon>Saprospiria</taxon>
        <taxon>Saprospirales</taxon>
        <taxon>Saprospiraceae</taxon>
        <taxon>Membranihabitans</taxon>
    </lineage>
</organism>
<proteinExistence type="predicted"/>
<keyword evidence="2" id="KW-1185">Reference proteome</keyword>